<organism evidence="2 3">
    <name type="scientific">[Clostridium] symbiosum ATCC 14940</name>
    <dbReference type="NCBI Taxonomy" id="411472"/>
    <lineage>
        <taxon>Bacteria</taxon>
        <taxon>Bacillati</taxon>
        <taxon>Bacillota</taxon>
        <taxon>Clostridia</taxon>
        <taxon>Lachnospirales</taxon>
        <taxon>Lachnospiraceae</taxon>
        <taxon>Otoolea</taxon>
    </lineage>
</organism>
<evidence type="ECO:0000313" key="2">
    <source>
        <dbReference type="EMBL" id="ERI73338.1"/>
    </source>
</evidence>
<keyword evidence="1" id="KW-1133">Transmembrane helix</keyword>
<dbReference type="Proteomes" id="UP000016491">
    <property type="component" value="Unassembled WGS sequence"/>
</dbReference>
<dbReference type="EMBL" id="AWSU01000399">
    <property type="protein sequence ID" value="ERI73338.1"/>
    <property type="molecule type" value="Genomic_DNA"/>
</dbReference>
<comment type="caution">
    <text evidence="2">The sequence shown here is derived from an EMBL/GenBank/DDBJ whole genome shotgun (WGS) entry which is preliminary data.</text>
</comment>
<keyword evidence="1" id="KW-0812">Transmembrane</keyword>
<accession>A0ABC9TPV9</accession>
<sequence>MIPASRRLTGYFTGGVMIGKPAAPPSAIETLKLTINKDIKRIKRKYVILKIKWFLLFVLPILLIVVAYQTAKQYLKLKIRAIGQKADNAVLPEGQSKITEQEKQRD</sequence>
<protein>
    <submittedName>
        <fullName evidence="2">Uncharacterized protein</fullName>
    </submittedName>
</protein>
<evidence type="ECO:0000313" key="3">
    <source>
        <dbReference type="Proteomes" id="UP000016491"/>
    </source>
</evidence>
<proteinExistence type="predicted"/>
<gene>
    <name evidence="2" type="ORF">CLOSYM_04998</name>
</gene>
<keyword evidence="1" id="KW-0472">Membrane</keyword>
<dbReference type="AlphaFoldDB" id="A0ABC9TPV9"/>
<evidence type="ECO:0000256" key="1">
    <source>
        <dbReference type="SAM" id="Phobius"/>
    </source>
</evidence>
<name>A0ABC9TPV9_CLOSY</name>
<feature type="transmembrane region" description="Helical" evidence="1">
    <location>
        <begin position="47"/>
        <end position="68"/>
    </location>
</feature>
<reference evidence="2 3" key="1">
    <citation type="submission" date="2013-07" db="EMBL/GenBank/DDBJ databases">
        <authorList>
            <person name="Weinstock G."/>
            <person name="Sodergren E."/>
            <person name="Wylie T."/>
            <person name="Fulton L."/>
            <person name="Fulton R."/>
            <person name="Fronick C."/>
            <person name="O'Laughlin M."/>
            <person name="Godfrey J."/>
            <person name="Miner T."/>
            <person name="Herter B."/>
            <person name="Appelbaum E."/>
            <person name="Cordes M."/>
            <person name="Lek S."/>
            <person name="Wollam A."/>
            <person name="Pepin K.H."/>
            <person name="Palsikar V.B."/>
            <person name="Mitreva M."/>
            <person name="Wilson R.K."/>
        </authorList>
    </citation>
    <scope>NUCLEOTIDE SEQUENCE [LARGE SCALE GENOMIC DNA]</scope>
    <source>
        <strain evidence="2 3">ATCC 14940</strain>
    </source>
</reference>